<feature type="transmembrane region" description="Helical" evidence="1">
    <location>
        <begin position="143"/>
        <end position="170"/>
    </location>
</feature>
<evidence type="ECO:0000256" key="1">
    <source>
        <dbReference type="SAM" id="Phobius"/>
    </source>
</evidence>
<name>A0A0C3BJJ4_SERVB</name>
<evidence type="ECO:0000313" key="4">
    <source>
        <dbReference type="Proteomes" id="UP000054097"/>
    </source>
</evidence>
<accession>A0A0C3BJJ4</accession>
<reference evidence="3 4" key="1">
    <citation type="submission" date="2014-04" db="EMBL/GenBank/DDBJ databases">
        <authorList>
            <consortium name="DOE Joint Genome Institute"/>
            <person name="Kuo A."/>
            <person name="Zuccaro A."/>
            <person name="Kohler A."/>
            <person name="Nagy L.G."/>
            <person name="Floudas D."/>
            <person name="Copeland A."/>
            <person name="Barry K.W."/>
            <person name="Cichocki N."/>
            <person name="Veneault-Fourrey C."/>
            <person name="LaButti K."/>
            <person name="Lindquist E.A."/>
            <person name="Lipzen A."/>
            <person name="Lundell T."/>
            <person name="Morin E."/>
            <person name="Murat C."/>
            <person name="Sun H."/>
            <person name="Tunlid A."/>
            <person name="Henrissat B."/>
            <person name="Grigoriev I.V."/>
            <person name="Hibbett D.S."/>
            <person name="Martin F."/>
            <person name="Nordberg H.P."/>
            <person name="Cantor M.N."/>
            <person name="Hua S.X."/>
        </authorList>
    </citation>
    <scope>NUCLEOTIDE SEQUENCE [LARGE SCALE GENOMIC DNA]</scope>
    <source>
        <strain evidence="3 4">MAFF 305830</strain>
    </source>
</reference>
<evidence type="ECO:0000259" key="2">
    <source>
        <dbReference type="Pfam" id="PF20151"/>
    </source>
</evidence>
<gene>
    <name evidence="3" type="ORF">M408DRAFT_20855</name>
</gene>
<sequence>MSTALQNALKEIIETLTNIQVSRYTCGAGMTVMVYDYFLTLGDEVTFLWTGQQRFSFVKLMFIWNRYFTIPWIIISNYHLAALRPAVSNTFSYAVPPNQIPSCKVVIPSIAIIQGVSIVVGVQLLALRVVALYKNDSKVRLGLYIWLGLCHIATFTIAGISMARFIPFLMYLPLTSTCITTTDPLVPFVYVPPLLAEGGILVLQILNHTRRKKVDRSFKSTLLSALYRDGYLYFGSIMSLRLVAVFLYKFAPSSLWFISNQLDFALSTALISRFFLQLRSAMTTFHDDTLVMPRAHNTFKAGAVISFNLPIQSPPLDDQPMQLQELRSFRASR</sequence>
<keyword evidence="4" id="KW-1185">Reference proteome</keyword>
<feature type="domain" description="DUF6533" evidence="2">
    <location>
        <begin position="24"/>
        <end position="70"/>
    </location>
</feature>
<feature type="transmembrane region" description="Helical" evidence="1">
    <location>
        <begin position="230"/>
        <end position="248"/>
    </location>
</feature>
<feature type="transmembrane region" description="Helical" evidence="1">
    <location>
        <begin position="107"/>
        <end position="131"/>
    </location>
</feature>
<keyword evidence="1" id="KW-0812">Transmembrane</keyword>
<protein>
    <recommendedName>
        <fullName evidence="2">DUF6533 domain-containing protein</fullName>
    </recommendedName>
</protein>
<proteinExistence type="predicted"/>
<dbReference type="Pfam" id="PF20151">
    <property type="entry name" value="DUF6533"/>
    <property type="match status" value="1"/>
</dbReference>
<keyword evidence="1" id="KW-0472">Membrane</keyword>
<dbReference type="InterPro" id="IPR045340">
    <property type="entry name" value="DUF6533"/>
</dbReference>
<dbReference type="HOGENOM" id="CLU_035509_1_4_1"/>
<keyword evidence="1" id="KW-1133">Transmembrane helix</keyword>
<evidence type="ECO:0000313" key="3">
    <source>
        <dbReference type="EMBL" id="KIM31621.1"/>
    </source>
</evidence>
<dbReference type="Proteomes" id="UP000054097">
    <property type="component" value="Unassembled WGS sequence"/>
</dbReference>
<reference evidence="4" key="2">
    <citation type="submission" date="2015-01" db="EMBL/GenBank/DDBJ databases">
        <title>Evolutionary Origins and Diversification of the Mycorrhizal Mutualists.</title>
        <authorList>
            <consortium name="DOE Joint Genome Institute"/>
            <consortium name="Mycorrhizal Genomics Consortium"/>
            <person name="Kohler A."/>
            <person name="Kuo A."/>
            <person name="Nagy L.G."/>
            <person name="Floudas D."/>
            <person name="Copeland A."/>
            <person name="Barry K.W."/>
            <person name="Cichocki N."/>
            <person name="Veneault-Fourrey C."/>
            <person name="LaButti K."/>
            <person name="Lindquist E.A."/>
            <person name="Lipzen A."/>
            <person name="Lundell T."/>
            <person name="Morin E."/>
            <person name="Murat C."/>
            <person name="Riley R."/>
            <person name="Ohm R."/>
            <person name="Sun H."/>
            <person name="Tunlid A."/>
            <person name="Henrissat B."/>
            <person name="Grigoriev I.V."/>
            <person name="Hibbett D.S."/>
            <person name="Martin F."/>
        </authorList>
    </citation>
    <scope>NUCLEOTIDE SEQUENCE [LARGE SCALE GENOMIC DNA]</scope>
    <source>
        <strain evidence="4">MAFF 305830</strain>
    </source>
</reference>
<dbReference type="EMBL" id="KN824281">
    <property type="protein sequence ID" value="KIM31621.1"/>
    <property type="molecule type" value="Genomic_DNA"/>
</dbReference>
<dbReference type="STRING" id="933852.A0A0C3BJJ4"/>
<feature type="transmembrane region" description="Helical" evidence="1">
    <location>
        <begin position="190"/>
        <end position="209"/>
    </location>
</feature>
<dbReference type="AlphaFoldDB" id="A0A0C3BJJ4"/>
<dbReference type="OrthoDB" id="2745134at2759"/>
<organism evidence="3 4">
    <name type="scientific">Serendipita vermifera MAFF 305830</name>
    <dbReference type="NCBI Taxonomy" id="933852"/>
    <lineage>
        <taxon>Eukaryota</taxon>
        <taxon>Fungi</taxon>
        <taxon>Dikarya</taxon>
        <taxon>Basidiomycota</taxon>
        <taxon>Agaricomycotina</taxon>
        <taxon>Agaricomycetes</taxon>
        <taxon>Sebacinales</taxon>
        <taxon>Serendipitaceae</taxon>
        <taxon>Serendipita</taxon>
    </lineage>
</organism>
<feature type="transmembrane region" description="Helical" evidence="1">
    <location>
        <begin position="67"/>
        <end position="87"/>
    </location>
</feature>